<evidence type="ECO:0000313" key="1">
    <source>
        <dbReference type="EMBL" id="MCZ0725592.1"/>
    </source>
</evidence>
<dbReference type="Pfam" id="PF07388">
    <property type="entry name" value="A-2_8-polyST"/>
    <property type="match status" value="1"/>
</dbReference>
<dbReference type="Proteomes" id="UP001146670">
    <property type="component" value="Unassembled WGS sequence"/>
</dbReference>
<reference evidence="1" key="1">
    <citation type="submission" date="2022-12" db="EMBL/GenBank/DDBJ databases">
        <title>Description and comparative metabolic analysis of Aerococcus sp. nov., isolated from the feces of a pig.</title>
        <authorList>
            <person name="Chang Y.-H."/>
        </authorList>
    </citation>
    <scope>NUCLEOTIDE SEQUENCE</scope>
    <source>
        <strain evidence="1">YH-aer222</strain>
    </source>
</reference>
<organism evidence="1 2">
    <name type="scientific">Aerococcus kribbianus</name>
    <dbReference type="NCBI Taxonomy" id="2999064"/>
    <lineage>
        <taxon>Bacteria</taxon>
        <taxon>Bacillati</taxon>
        <taxon>Bacillota</taxon>
        <taxon>Bacilli</taxon>
        <taxon>Lactobacillales</taxon>
        <taxon>Aerococcaceae</taxon>
        <taxon>Aerococcus</taxon>
    </lineage>
</organism>
<dbReference type="RefSeq" id="WP_268751907.1">
    <property type="nucleotide sequence ID" value="NZ_JAPRFQ010000001.1"/>
</dbReference>
<sequence length="360" mass="42209">MKHAFIAWTPLHLINALNIIVNKFDKQETTIFCYDDFSFAPKLIGSLKLEFPEIKVITINNNLFTNKLKKIWHLYKPFKNNHFDCYDHLYIPGDNYFARVLYLQQKHYNSSLQLHYYEDGIGAYIGADILRLENKNDKWQKYYVKNSIFHAKWGKGYYYKPSLVAETFCSELQEIPSFTEENPAYAGIMRLFKRAYQENYNDSDEMELIYFDQPFLNDNVAIDEVKVFQQLNTLCQSQQMNLKVKCHPRSDANKYGQAQLVETNLPWEIFVQLVDIEKLVIFSVNSTAGLSPLIMSGQEGRVIYLPKYIQNLYAFKSDSKEYAILKNSEELFSRFADEGKLAITLPSTDQEIKRLLQQMV</sequence>
<dbReference type="InterPro" id="IPR010866">
    <property type="entry name" value="A-2_8-polyST"/>
</dbReference>
<evidence type="ECO:0000313" key="2">
    <source>
        <dbReference type="Proteomes" id="UP001146670"/>
    </source>
</evidence>
<comment type="caution">
    <text evidence="1">The sequence shown here is derived from an EMBL/GenBank/DDBJ whole genome shotgun (WGS) entry which is preliminary data.</text>
</comment>
<proteinExistence type="predicted"/>
<keyword evidence="2" id="KW-1185">Reference proteome</keyword>
<accession>A0A9X3JEM2</accession>
<dbReference type="AlphaFoldDB" id="A0A9X3JEM2"/>
<name>A0A9X3JEM2_9LACT</name>
<dbReference type="EMBL" id="JAPRFR010000001">
    <property type="protein sequence ID" value="MCZ0725592.1"/>
    <property type="molecule type" value="Genomic_DNA"/>
</dbReference>
<protein>
    <submittedName>
        <fullName evidence="1">Polysialyltransferase family glycosyltransferase</fullName>
    </submittedName>
</protein>
<gene>
    <name evidence="1" type="ORF">OW157_03290</name>
</gene>